<feature type="DNA-binding region" description="OmpR/PhoB-type" evidence="6">
    <location>
        <begin position="3"/>
        <end position="99"/>
    </location>
</feature>
<dbReference type="InterPro" id="IPR039420">
    <property type="entry name" value="WalR-like"/>
</dbReference>
<dbReference type="PANTHER" id="PTHR48111">
    <property type="entry name" value="REGULATOR OF RPOS"/>
    <property type="match status" value="1"/>
</dbReference>
<dbReference type="SMART" id="SM00862">
    <property type="entry name" value="Trans_reg_C"/>
    <property type="match status" value="1"/>
</dbReference>
<dbReference type="InterPro" id="IPR036388">
    <property type="entry name" value="WH-like_DNA-bd_sf"/>
</dbReference>
<dbReference type="GO" id="GO:0000976">
    <property type="term" value="F:transcription cis-regulatory region binding"/>
    <property type="evidence" value="ECO:0007669"/>
    <property type="project" value="TreeGrafter"/>
</dbReference>
<dbReference type="GO" id="GO:0006355">
    <property type="term" value="P:regulation of DNA-templated transcription"/>
    <property type="evidence" value="ECO:0007669"/>
    <property type="project" value="InterPro"/>
</dbReference>
<evidence type="ECO:0000259" key="7">
    <source>
        <dbReference type="PROSITE" id="PS51755"/>
    </source>
</evidence>
<dbReference type="Proteomes" id="UP000250918">
    <property type="component" value="Unassembled WGS sequence"/>
</dbReference>
<gene>
    <name evidence="8" type="ORF">C3F09_09650</name>
</gene>
<evidence type="ECO:0000313" key="8">
    <source>
        <dbReference type="EMBL" id="PWB70035.1"/>
    </source>
</evidence>
<feature type="domain" description="OmpR/PhoB-type" evidence="7">
    <location>
        <begin position="3"/>
        <end position="99"/>
    </location>
</feature>
<dbReference type="InterPro" id="IPR016032">
    <property type="entry name" value="Sig_transdc_resp-reg_C-effctor"/>
</dbReference>
<evidence type="ECO:0000256" key="2">
    <source>
        <dbReference type="ARBA" id="ARBA00023012"/>
    </source>
</evidence>
<dbReference type="GO" id="GO:0000156">
    <property type="term" value="F:phosphorelay response regulator activity"/>
    <property type="evidence" value="ECO:0007669"/>
    <property type="project" value="TreeGrafter"/>
</dbReference>
<keyword evidence="3" id="KW-0805">Transcription regulation</keyword>
<evidence type="ECO:0000256" key="6">
    <source>
        <dbReference type="PROSITE-ProRule" id="PRU01091"/>
    </source>
</evidence>
<keyword evidence="1" id="KW-0597">Phosphoprotein</keyword>
<sequence>RTDGSIKLDALEINEGKREVLVAGQRVDLTFTEFQILHFLASKPGWVFTRYQIVDAVKGEDYPVTDRSVDVQIVGLRKKLGAAGTMIETIRGVGYRLAEHADSAPE</sequence>
<dbReference type="CDD" id="cd00383">
    <property type="entry name" value="trans_reg_C"/>
    <property type="match status" value="1"/>
</dbReference>
<reference evidence="8 9" key="1">
    <citation type="journal article" date="2018" name="ISME J.">
        <title>A methanotrophic archaeon couples anaerobic oxidation of methane to Fe(III) reduction.</title>
        <authorList>
            <person name="Cai C."/>
            <person name="Leu A.O."/>
            <person name="Xie G.J."/>
            <person name="Guo J."/>
            <person name="Feng Y."/>
            <person name="Zhao J.X."/>
            <person name="Tyson G.W."/>
            <person name="Yuan Z."/>
            <person name="Hu S."/>
        </authorList>
    </citation>
    <scope>NUCLEOTIDE SEQUENCE [LARGE SCALE GENOMIC DNA]</scope>
    <source>
        <strain evidence="8">FeB_12</strain>
    </source>
</reference>
<dbReference type="Pfam" id="PF00486">
    <property type="entry name" value="Trans_reg_C"/>
    <property type="match status" value="1"/>
</dbReference>
<organism evidence="8 9">
    <name type="scientific">candidate division GN15 bacterium</name>
    <dbReference type="NCBI Taxonomy" id="2072418"/>
    <lineage>
        <taxon>Bacteria</taxon>
        <taxon>candidate division GN15</taxon>
    </lineage>
</organism>
<proteinExistence type="predicted"/>
<comment type="caution">
    <text evidence="8">The sequence shown here is derived from an EMBL/GenBank/DDBJ whole genome shotgun (WGS) entry which is preliminary data.</text>
</comment>
<protein>
    <submittedName>
        <fullName evidence="8">DNA-binding response regulator</fullName>
    </submittedName>
</protein>
<evidence type="ECO:0000313" key="9">
    <source>
        <dbReference type="Proteomes" id="UP000250918"/>
    </source>
</evidence>
<dbReference type="PROSITE" id="PS51755">
    <property type="entry name" value="OMPR_PHOB"/>
    <property type="match status" value="1"/>
</dbReference>
<keyword evidence="4 6" id="KW-0238">DNA-binding</keyword>
<keyword evidence="2" id="KW-0902">Two-component regulatory system</keyword>
<dbReference type="InterPro" id="IPR001867">
    <property type="entry name" value="OmpR/PhoB-type_DNA-bd"/>
</dbReference>
<accession>A0A855X3W5</accession>
<dbReference type="Gene3D" id="1.10.10.10">
    <property type="entry name" value="Winged helix-like DNA-binding domain superfamily/Winged helix DNA-binding domain"/>
    <property type="match status" value="1"/>
</dbReference>
<evidence type="ECO:0000256" key="5">
    <source>
        <dbReference type="ARBA" id="ARBA00023163"/>
    </source>
</evidence>
<evidence type="ECO:0000256" key="3">
    <source>
        <dbReference type="ARBA" id="ARBA00023015"/>
    </source>
</evidence>
<evidence type="ECO:0000256" key="1">
    <source>
        <dbReference type="ARBA" id="ARBA00022553"/>
    </source>
</evidence>
<feature type="non-terminal residue" evidence="8">
    <location>
        <position position="1"/>
    </location>
</feature>
<dbReference type="SUPFAM" id="SSF46894">
    <property type="entry name" value="C-terminal effector domain of the bipartite response regulators"/>
    <property type="match status" value="1"/>
</dbReference>
<dbReference type="GO" id="GO:0005829">
    <property type="term" value="C:cytosol"/>
    <property type="evidence" value="ECO:0007669"/>
    <property type="project" value="TreeGrafter"/>
</dbReference>
<keyword evidence="5" id="KW-0804">Transcription</keyword>
<evidence type="ECO:0000256" key="4">
    <source>
        <dbReference type="ARBA" id="ARBA00023125"/>
    </source>
</evidence>
<dbReference type="AlphaFoldDB" id="A0A855X3W5"/>
<dbReference type="GO" id="GO:0032993">
    <property type="term" value="C:protein-DNA complex"/>
    <property type="evidence" value="ECO:0007669"/>
    <property type="project" value="TreeGrafter"/>
</dbReference>
<name>A0A855X3W5_9BACT</name>
<dbReference type="EMBL" id="PQAP01000156">
    <property type="protein sequence ID" value="PWB70035.1"/>
    <property type="molecule type" value="Genomic_DNA"/>
</dbReference>
<dbReference type="PANTHER" id="PTHR48111:SF1">
    <property type="entry name" value="TWO-COMPONENT RESPONSE REGULATOR ORR33"/>
    <property type="match status" value="1"/>
</dbReference>